<evidence type="ECO:0000313" key="1">
    <source>
        <dbReference type="EMBL" id="TKW48962.1"/>
    </source>
</evidence>
<keyword evidence="2" id="KW-1185">Reference proteome</keyword>
<name>A0A4U6X0R5_9PEZI</name>
<evidence type="ECO:0000313" key="2">
    <source>
        <dbReference type="Proteomes" id="UP000310108"/>
    </source>
</evidence>
<protein>
    <submittedName>
        <fullName evidence="1">Uncharacterized protein</fullName>
    </submittedName>
</protein>
<reference evidence="1 2" key="1">
    <citation type="journal article" date="2019" name="PLoS ONE">
        <title>Comparative genome analysis indicates high evolutionary potential of pathogenicity genes in Colletotrichum tanaceti.</title>
        <authorList>
            <person name="Lelwala R.V."/>
            <person name="Korhonen P.K."/>
            <person name="Young N.D."/>
            <person name="Scott J.B."/>
            <person name="Ades P.A."/>
            <person name="Gasser R.B."/>
            <person name="Taylor P.W.J."/>
        </authorList>
    </citation>
    <scope>NUCLEOTIDE SEQUENCE [LARGE SCALE GENOMIC DNA]</scope>
    <source>
        <strain evidence="1">BRIP57314</strain>
    </source>
</reference>
<dbReference type="AlphaFoldDB" id="A0A4U6X0R5"/>
<accession>A0A4U6X0R5</accession>
<proteinExistence type="predicted"/>
<organism evidence="1 2">
    <name type="scientific">Colletotrichum tanaceti</name>
    <dbReference type="NCBI Taxonomy" id="1306861"/>
    <lineage>
        <taxon>Eukaryota</taxon>
        <taxon>Fungi</taxon>
        <taxon>Dikarya</taxon>
        <taxon>Ascomycota</taxon>
        <taxon>Pezizomycotina</taxon>
        <taxon>Sordariomycetes</taxon>
        <taxon>Hypocreomycetidae</taxon>
        <taxon>Glomerellales</taxon>
        <taxon>Glomerellaceae</taxon>
        <taxon>Colletotrichum</taxon>
        <taxon>Colletotrichum destructivum species complex</taxon>
    </lineage>
</organism>
<dbReference type="EMBL" id="PJEX01000655">
    <property type="protein sequence ID" value="TKW48962.1"/>
    <property type="molecule type" value="Genomic_DNA"/>
</dbReference>
<comment type="caution">
    <text evidence="1">The sequence shown here is derived from an EMBL/GenBank/DDBJ whole genome shotgun (WGS) entry which is preliminary data.</text>
</comment>
<dbReference type="Proteomes" id="UP000310108">
    <property type="component" value="Unassembled WGS sequence"/>
</dbReference>
<sequence length="101" mass="11237">MRTNIAMVLDQAIDRPRDQNKLLRRVCQASCPGWKRPPAKSFFPVARNQGQPGVRGISAGRTCQPRALQIDANQVEEDLARRILISSAQMNLPVNEKTAAK</sequence>
<gene>
    <name evidence="1" type="ORF">CTA1_3995</name>
</gene>